<dbReference type="EMBL" id="AP013070">
    <property type="protein sequence ID" value="BAN52429.1"/>
    <property type="molecule type" value="Genomic_DNA"/>
</dbReference>
<dbReference type="Proteomes" id="UP000016702">
    <property type="component" value="Chromosome"/>
</dbReference>
<gene>
    <name evidence="2" type="ORF">PP4_05760</name>
</gene>
<proteinExistence type="predicted"/>
<reference evidence="2 3" key="1">
    <citation type="journal article" date="2014" name="Genome Announc.">
        <title>The Complete Genome Sequence of Pseudomonas putida NBRC 14164T Confirms High Intraspecies Variation.</title>
        <authorList>
            <person name="Ohji S."/>
            <person name="Yamazoe A."/>
            <person name="Hosoyama A."/>
            <person name="Tsuchikane K."/>
            <person name="Ezaki T."/>
            <person name="Fujita N."/>
        </authorList>
    </citation>
    <scope>NUCLEOTIDE SEQUENCE [LARGE SCALE GENOMIC DNA]</scope>
    <source>
        <strain evidence="2 3">NBRC 14164</strain>
    </source>
</reference>
<feature type="domain" description="Antitoxin Xre/MbcA/ParS-like toxin-binding" evidence="1">
    <location>
        <begin position="93"/>
        <end position="138"/>
    </location>
</feature>
<dbReference type="RefSeq" id="WP_016497801.1">
    <property type="nucleotide sequence ID" value="NC_021505.1"/>
</dbReference>
<dbReference type="GeneID" id="45522106"/>
<name>A0ABM7E9A9_PSEPU</name>
<sequence length="145" mass="16283">MLSRQLSVVLAGVKTEELSQLELVLLIKKGFALGSLKAMLEMSTLYSSRQILTRIMGKSIRTLRRMEAQKGVVLLNEYQSAVALQYALALERATSTFGTQRLAENWLEKPCSQLSGEIPLEMLGNLWGYRLVVSYLDRVVLGVYQ</sequence>
<evidence type="ECO:0000259" key="1">
    <source>
        <dbReference type="Pfam" id="PF09722"/>
    </source>
</evidence>
<protein>
    <recommendedName>
        <fullName evidence="1">Antitoxin Xre/MbcA/ParS-like toxin-binding domain-containing protein</fullName>
    </recommendedName>
</protein>
<keyword evidence="3" id="KW-1185">Reference proteome</keyword>
<dbReference type="InterPro" id="IPR024467">
    <property type="entry name" value="Xre/MbcA/ParS-like_toxin-bd"/>
</dbReference>
<evidence type="ECO:0000313" key="3">
    <source>
        <dbReference type="Proteomes" id="UP000016702"/>
    </source>
</evidence>
<accession>A0ABM7E9A9</accession>
<evidence type="ECO:0000313" key="2">
    <source>
        <dbReference type="EMBL" id="BAN52429.1"/>
    </source>
</evidence>
<organism evidence="2 3">
    <name type="scientific">Pseudomonas putida NBRC 14164</name>
    <dbReference type="NCBI Taxonomy" id="1211579"/>
    <lineage>
        <taxon>Bacteria</taxon>
        <taxon>Pseudomonadati</taxon>
        <taxon>Pseudomonadota</taxon>
        <taxon>Gammaproteobacteria</taxon>
        <taxon>Pseudomonadales</taxon>
        <taxon>Pseudomonadaceae</taxon>
        <taxon>Pseudomonas</taxon>
    </lineage>
</organism>
<dbReference type="Pfam" id="PF09722">
    <property type="entry name" value="Xre_MbcA_ParS_C"/>
    <property type="match status" value="1"/>
</dbReference>